<keyword evidence="5" id="KW-0476">Mercury</keyword>
<dbReference type="RefSeq" id="WP_176805173.1">
    <property type="nucleotide sequence ID" value="NZ_JABXYJ010000016.1"/>
</dbReference>
<dbReference type="InterPro" id="IPR011794">
    <property type="entry name" value="MerR"/>
</dbReference>
<evidence type="ECO:0000256" key="2">
    <source>
        <dbReference type="ARBA" id="ARBA00022466"/>
    </source>
</evidence>
<dbReference type="InterPro" id="IPR009061">
    <property type="entry name" value="DNA-bd_dom_put_sf"/>
</dbReference>
<dbReference type="SUPFAM" id="SSF46955">
    <property type="entry name" value="Putative DNA-binding domain"/>
    <property type="match status" value="1"/>
</dbReference>
<evidence type="ECO:0000256" key="1">
    <source>
        <dbReference type="ARBA" id="ARBA00017146"/>
    </source>
</evidence>
<feature type="domain" description="HTH merR-type" evidence="11">
    <location>
        <begin position="5"/>
        <end position="74"/>
    </location>
</feature>
<evidence type="ECO:0000256" key="6">
    <source>
        <dbReference type="ARBA" id="ARBA00023015"/>
    </source>
</evidence>
<evidence type="ECO:0000313" key="12">
    <source>
        <dbReference type="EMBL" id="NVO79465.1"/>
    </source>
</evidence>
<dbReference type="PANTHER" id="PTHR30204">
    <property type="entry name" value="REDOX-CYCLING DRUG-SENSING TRANSCRIPTIONAL ACTIVATOR SOXR"/>
    <property type="match status" value="1"/>
</dbReference>
<evidence type="ECO:0000259" key="11">
    <source>
        <dbReference type="PROSITE" id="PS50937"/>
    </source>
</evidence>
<dbReference type="EMBL" id="JABXYJ010000016">
    <property type="protein sequence ID" value="NVO79465.1"/>
    <property type="molecule type" value="Genomic_DNA"/>
</dbReference>
<dbReference type="Gene3D" id="1.10.1660.10">
    <property type="match status" value="1"/>
</dbReference>
<dbReference type="GO" id="GO:0003677">
    <property type="term" value="F:DNA binding"/>
    <property type="evidence" value="ECO:0007669"/>
    <property type="project" value="UniProtKB-KW"/>
</dbReference>
<dbReference type="GO" id="GO:0003700">
    <property type="term" value="F:DNA-binding transcription factor activity"/>
    <property type="evidence" value="ECO:0007669"/>
    <property type="project" value="InterPro"/>
</dbReference>
<gene>
    <name evidence="12" type="primary">merR</name>
    <name evidence="12" type="ORF">HV832_16730</name>
</gene>
<dbReference type="InterPro" id="IPR047057">
    <property type="entry name" value="MerR_fam"/>
</dbReference>
<dbReference type="CDD" id="cd04783">
    <property type="entry name" value="HTH_MerR1"/>
    <property type="match status" value="1"/>
</dbReference>
<evidence type="ECO:0000256" key="10">
    <source>
        <dbReference type="ARBA" id="ARBA00024874"/>
    </source>
</evidence>
<dbReference type="AlphaFoldDB" id="A0A850QP57"/>
<evidence type="ECO:0000256" key="8">
    <source>
        <dbReference type="ARBA" id="ARBA00023159"/>
    </source>
</evidence>
<comment type="caution">
    <text evidence="12">The sequence shown here is derived from an EMBL/GenBank/DDBJ whole genome shotgun (WGS) entry which is preliminary data.</text>
</comment>
<dbReference type="PRINTS" id="PR00040">
    <property type="entry name" value="HTHMERR"/>
</dbReference>
<dbReference type="PROSITE" id="PS50937">
    <property type="entry name" value="HTH_MERR_2"/>
    <property type="match status" value="1"/>
</dbReference>
<comment type="function">
    <text evidence="10">Mediates the mercuric-dependent induction of mercury resistance operon. In the absence of mercury MerR represses transcription by binding tightly to the mer operator region; when mercury is present the dimeric complex binds a single ion and becomes a potent transcriptional activator, while remaining bound to the mer site.</text>
</comment>
<keyword evidence="2" id="KW-0475">Mercuric resistance</keyword>
<evidence type="ECO:0000256" key="5">
    <source>
        <dbReference type="ARBA" id="ARBA00022914"/>
    </source>
</evidence>
<keyword evidence="4" id="KW-0479">Metal-binding</keyword>
<reference evidence="12 13" key="1">
    <citation type="submission" date="2020-06" db="EMBL/GenBank/DDBJ databases">
        <authorList>
            <person name="Qiu C."/>
            <person name="Liu Z."/>
        </authorList>
    </citation>
    <scope>NUCLEOTIDE SEQUENCE [LARGE SCALE GENOMIC DNA]</scope>
    <source>
        <strain evidence="12 13">EM 1</strain>
    </source>
</reference>
<accession>A0A850QP57</accession>
<evidence type="ECO:0000256" key="9">
    <source>
        <dbReference type="ARBA" id="ARBA00023163"/>
    </source>
</evidence>
<dbReference type="NCBIfam" id="TIGR02051">
    <property type="entry name" value="MerR"/>
    <property type="match status" value="1"/>
</dbReference>
<protein>
    <recommendedName>
        <fullName evidence="1">Mercuric resistance operon regulatory protein</fullName>
    </recommendedName>
</protein>
<evidence type="ECO:0000313" key="13">
    <source>
        <dbReference type="Proteomes" id="UP000588051"/>
    </source>
</evidence>
<name>A0A850QP57_9BURK</name>
<keyword evidence="8" id="KW-0010">Activator</keyword>
<dbReference type="GO" id="GO:0045340">
    <property type="term" value="F:mercury ion binding"/>
    <property type="evidence" value="ECO:0007669"/>
    <property type="project" value="InterPro"/>
</dbReference>
<evidence type="ECO:0000256" key="3">
    <source>
        <dbReference type="ARBA" id="ARBA00022491"/>
    </source>
</evidence>
<sequence>MTTAELTIGKLAEAAGVNIETIRYYQRRGLLKEPLKPQGGHRRYSSEQTKRIRFIKRAQLLGFTLDEVSALLTLDTVCACEETRALSVLKLSLIEQKMADLAAMKQALGELVKQCDFGNGHATCPIIGALVRD</sequence>
<dbReference type="InterPro" id="IPR000551">
    <property type="entry name" value="MerR-type_HTH_dom"/>
</dbReference>
<keyword evidence="9" id="KW-0804">Transcription</keyword>
<dbReference type="GO" id="GO:0046689">
    <property type="term" value="P:response to mercury ion"/>
    <property type="evidence" value="ECO:0007669"/>
    <property type="project" value="UniProtKB-KW"/>
</dbReference>
<dbReference type="Proteomes" id="UP000588051">
    <property type="component" value="Unassembled WGS sequence"/>
</dbReference>
<keyword evidence="6" id="KW-0805">Transcription regulation</keyword>
<evidence type="ECO:0000256" key="4">
    <source>
        <dbReference type="ARBA" id="ARBA00022723"/>
    </source>
</evidence>
<keyword evidence="7" id="KW-0238">DNA-binding</keyword>
<proteinExistence type="predicted"/>
<evidence type="ECO:0000256" key="7">
    <source>
        <dbReference type="ARBA" id="ARBA00023125"/>
    </source>
</evidence>
<dbReference type="Pfam" id="PF13411">
    <property type="entry name" value="MerR_1"/>
    <property type="match status" value="1"/>
</dbReference>
<keyword evidence="3" id="KW-0678">Repressor</keyword>
<dbReference type="SMART" id="SM00422">
    <property type="entry name" value="HTH_MERR"/>
    <property type="match status" value="1"/>
</dbReference>
<dbReference type="PROSITE" id="PS00552">
    <property type="entry name" value="HTH_MERR_1"/>
    <property type="match status" value="1"/>
</dbReference>
<keyword evidence="13" id="KW-1185">Reference proteome</keyword>
<dbReference type="PANTHER" id="PTHR30204:SF69">
    <property type="entry name" value="MERR-FAMILY TRANSCRIPTIONAL REGULATOR"/>
    <property type="match status" value="1"/>
</dbReference>
<organism evidence="12 13">
    <name type="scientific">Undibacterium oligocarboniphilum</name>
    <dbReference type="NCBI Taxonomy" id="666702"/>
    <lineage>
        <taxon>Bacteria</taxon>
        <taxon>Pseudomonadati</taxon>
        <taxon>Pseudomonadota</taxon>
        <taxon>Betaproteobacteria</taxon>
        <taxon>Burkholderiales</taxon>
        <taxon>Oxalobacteraceae</taxon>
        <taxon>Undibacterium</taxon>
    </lineage>
</organism>